<protein>
    <submittedName>
        <fullName evidence="1">Uncharacterized protein</fullName>
    </submittedName>
</protein>
<dbReference type="EMBL" id="QFQP01000001">
    <property type="protein sequence ID" value="PZR18478.1"/>
    <property type="molecule type" value="Genomic_DNA"/>
</dbReference>
<proteinExistence type="predicted"/>
<organism evidence="1 2">
    <name type="scientific">Archangium gephyra</name>
    <dbReference type="NCBI Taxonomy" id="48"/>
    <lineage>
        <taxon>Bacteria</taxon>
        <taxon>Pseudomonadati</taxon>
        <taxon>Myxococcota</taxon>
        <taxon>Myxococcia</taxon>
        <taxon>Myxococcales</taxon>
        <taxon>Cystobacterineae</taxon>
        <taxon>Archangiaceae</taxon>
        <taxon>Archangium</taxon>
    </lineage>
</organism>
<comment type="caution">
    <text evidence="1">The sequence shown here is derived from an EMBL/GenBank/DDBJ whole genome shotgun (WGS) entry which is preliminary data.</text>
</comment>
<reference evidence="1 2" key="1">
    <citation type="submission" date="2017-08" db="EMBL/GenBank/DDBJ databases">
        <title>Infants hospitalized years apart are colonized by the same room-sourced microbial strains.</title>
        <authorList>
            <person name="Brooks B."/>
            <person name="Olm M.R."/>
            <person name="Firek B.A."/>
            <person name="Baker R."/>
            <person name="Thomas B.C."/>
            <person name="Morowitz M.J."/>
            <person name="Banfield J.F."/>
        </authorList>
    </citation>
    <scope>NUCLEOTIDE SEQUENCE [LARGE SCALE GENOMIC DNA]</scope>
    <source>
        <strain evidence="1">S2_003_000_R2_14</strain>
    </source>
</reference>
<gene>
    <name evidence="1" type="ORF">DI536_00940</name>
</gene>
<name>A0A2W5VAK2_9BACT</name>
<dbReference type="Proteomes" id="UP000249061">
    <property type="component" value="Unassembled WGS sequence"/>
</dbReference>
<dbReference type="AlphaFoldDB" id="A0A2W5VAK2"/>
<evidence type="ECO:0000313" key="2">
    <source>
        <dbReference type="Proteomes" id="UP000249061"/>
    </source>
</evidence>
<sequence length="395" mass="41551">MHVLMLLAALSTSAEVTIDPSSLSEPPSQVEVALFAGNTRVKSFSTSTTFTLEPGAYRVTTGGHQLGRFKVNDAVSDVTSALTSSLGFDLGKLTKVNVDASPLASGAKLLVRVDDAIELTKPVTVFVPHGDFRVGAYGSFTVGADGVKSKSLVVTPRGITFDTSKYTRVDFAVGDLSSGGAKQVFTVKDVVRFEDDATVFFADDSYELSRLGRFTTRKGKVSVTGALEWDEGTHALRVDKKLLDRVSLDFTAFQRGMGSAEPLVLLDAQSTAPSARLIGSGAAYLPRGTYIVSAGEGGGPLGTFATSPVASTSGGVSWTITADPTLLVSLKLSSKREFHVAPFMRSRSTWQLSLPKGRYVLTAADGRTLTELAVDPPRATLNSGDSGVSLVVAAP</sequence>
<evidence type="ECO:0000313" key="1">
    <source>
        <dbReference type="EMBL" id="PZR18478.1"/>
    </source>
</evidence>
<accession>A0A2W5VAK2</accession>